<evidence type="ECO:0000313" key="3">
    <source>
        <dbReference type="Proteomes" id="UP000019753"/>
    </source>
</evidence>
<dbReference type="AlphaFoldDB" id="A0A021VYL9"/>
<feature type="region of interest" description="Disordered" evidence="1">
    <location>
        <begin position="135"/>
        <end position="224"/>
    </location>
</feature>
<evidence type="ECO:0008006" key="4">
    <source>
        <dbReference type="Google" id="ProtNLM"/>
    </source>
</evidence>
<feature type="compositionally biased region" description="Low complexity" evidence="1">
    <location>
        <begin position="56"/>
        <end position="70"/>
    </location>
</feature>
<evidence type="ECO:0000313" key="2">
    <source>
        <dbReference type="EMBL" id="EYR65105.1"/>
    </source>
</evidence>
<feature type="compositionally biased region" description="Basic and acidic residues" evidence="1">
    <location>
        <begin position="71"/>
        <end position="84"/>
    </location>
</feature>
<dbReference type="PANTHER" id="PTHR47372:SF11">
    <property type="entry name" value="RE19971P"/>
    <property type="match status" value="1"/>
</dbReference>
<protein>
    <recommendedName>
        <fullName evidence="4">DUF3618 domain-containing protein</fullName>
    </recommendedName>
</protein>
<gene>
    <name evidence="2" type="ORF">N866_13025</name>
</gene>
<dbReference type="Gene3D" id="1.20.120.20">
    <property type="entry name" value="Apolipoprotein"/>
    <property type="match status" value="1"/>
</dbReference>
<dbReference type="Pfam" id="PF12277">
    <property type="entry name" value="DUF3618"/>
    <property type="match status" value="1"/>
</dbReference>
<evidence type="ECO:0000256" key="1">
    <source>
        <dbReference type="SAM" id="MobiDB-lite"/>
    </source>
</evidence>
<dbReference type="PANTHER" id="PTHR47372">
    <property type="entry name" value="DAUER UP-REGULATED-RELATED"/>
    <property type="match status" value="1"/>
</dbReference>
<feature type="region of interest" description="Disordered" evidence="1">
    <location>
        <begin position="26"/>
        <end position="108"/>
    </location>
</feature>
<dbReference type="Proteomes" id="UP000019753">
    <property type="component" value="Unassembled WGS sequence"/>
</dbReference>
<feature type="compositionally biased region" description="Basic and acidic residues" evidence="1">
    <location>
        <begin position="180"/>
        <end position="207"/>
    </location>
</feature>
<name>A0A021VYL9_9CELL</name>
<accession>A0A021VYL9</accession>
<reference evidence="2 3" key="1">
    <citation type="submission" date="2014-01" db="EMBL/GenBank/DDBJ databases">
        <title>Actinotalea ferrariae CF5-4.</title>
        <authorList>
            <person name="Chen F."/>
            <person name="Li Y."/>
            <person name="Wang G."/>
        </authorList>
    </citation>
    <scope>NUCLEOTIDE SEQUENCE [LARGE SCALE GENOMIC DNA]</scope>
    <source>
        <strain evidence="2 3">CF5-4</strain>
    </source>
</reference>
<dbReference type="RefSeq" id="WP_034221389.1">
    <property type="nucleotide sequence ID" value="NZ_AXCW01000004.1"/>
</dbReference>
<sequence>MSTDPDQIRADIARTRAELSNDVDALEEKVSPSAIVQRRKQDVRSRVGSVKQRVMGSAQGTTSSLSSGGHTAKDKTSDALHGAKDSVGSAAHSVGHTAKELPGTVKHQAEGNPFAAGLVAFGVGWLAGSLLPVSEKEKRAAAQAKEKAEPLVEGAKEKAKEVAQELKEPAQDAAQAVKGKATEAADHLKSEGRSEAEGVKQDAHSAKDTVQGEAQQRVEEQRSS</sequence>
<dbReference type="InterPro" id="IPR022062">
    <property type="entry name" value="DUF3618"/>
</dbReference>
<comment type="caution">
    <text evidence="2">The sequence shown here is derived from an EMBL/GenBank/DDBJ whole genome shotgun (WGS) entry which is preliminary data.</text>
</comment>
<feature type="compositionally biased region" description="Basic and acidic residues" evidence="1">
    <location>
        <begin position="135"/>
        <end position="170"/>
    </location>
</feature>
<dbReference type="SUPFAM" id="SSF58113">
    <property type="entry name" value="Apolipoprotein A-I"/>
    <property type="match status" value="1"/>
</dbReference>
<proteinExistence type="predicted"/>
<organism evidence="2 3">
    <name type="scientific">Actinotalea ferrariae CF5-4</name>
    <dbReference type="NCBI Taxonomy" id="948458"/>
    <lineage>
        <taxon>Bacteria</taxon>
        <taxon>Bacillati</taxon>
        <taxon>Actinomycetota</taxon>
        <taxon>Actinomycetes</taxon>
        <taxon>Micrococcales</taxon>
        <taxon>Cellulomonadaceae</taxon>
        <taxon>Actinotalea</taxon>
    </lineage>
</organism>
<dbReference type="OrthoDB" id="3218417at2"/>
<dbReference type="EMBL" id="AXCW01000004">
    <property type="protein sequence ID" value="EYR65105.1"/>
    <property type="molecule type" value="Genomic_DNA"/>
</dbReference>
<keyword evidence="3" id="KW-1185">Reference proteome</keyword>